<feature type="compositionally biased region" description="Acidic residues" evidence="5">
    <location>
        <begin position="161"/>
        <end position="176"/>
    </location>
</feature>
<evidence type="ECO:0000313" key="8">
    <source>
        <dbReference type="Proteomes" id="UP000261660"/>
    </source>
</evidence>
<protein>
    <submittedName>
        <fullName evidence="7">Transmembrane protein 79a</fullName>
    </submittedName>
</protein>
<evidence type="ECO:0000256" key="5">
    <source>
        <dbReference type="SAM" id="MobiDB-lite"/>
    </source>
</evidence>
<evidence type="ECO:0000256" key="2">
    <source>
        <dbReference type="ARBA" id="ARBA00022692"/>
    </source>
</evidence>
<dbReference type="GO" id="GO:0005765">
    <property type="term" value="C:lysosomal membrane"/>
    <property type="evidence" value="ECO:0007669"/>
    <property type="project" value="TreeGrafter"/>
</dbReference>
<evidence type="ECO:0000313" key="7">
    <source>
        <dbReference type="Ensembl" id="ENSLBEP00000034180.1"/>
    </source>
</evidence>
<dbReference type="AlphaFoldDB" id="A0A3Q3NI72"/>
<feature type="compositionally biased region" description="Basic and acidic residues" evidence="5">
    <location>
        <begin position="33"/>
        <end position="53"/>
    </location>
</feature>
<accession>A0A3Q3NI72</accession>
<dbReference type="GeneID" id="109995006"/>
<evidence type="ECO:0000256" key="3">
    <source>
        <dbReference type="ARBA" id="ARBA00022989"/>
    </source>
</evidence>
<dbReference type="RefSeq" id="XP_020504224.1">
    <property type="nucleotide sequence ID" value="XM_020648568.3"/>
</dbReference>
<comment type="subcellular location">
    <subcellularLocation>
        <location evidence="1">Membrane</location>
    </subcellularLocation>
</comment>
<dbReference type="GO" id="GO:0045055">
    <property type="term" value="P:regulated exocytosis"/>
    <property type="evidence" value="ECO:0007669"/>
    <property type="project" value="TreeGrafter"/>
</dbReference>
<feature type="transmembrane region" description="Helical" evidence="6">
    <location>
        <begin position="251"/>
        <end position="275"/>
    </location>
</feature>
<feature type="transmembrane region" description="Helical" evidence="6">
    <location>
        <begin position="287"/>
        <end position="311"/>
    </location>
</feature>
<feature type="transmembrane region" description="Helical" evidence="6">
    <location>
        <begin position="366"/>
        <end position="388"/>
    </location>
</feature>
<proteinExistence type="predicted"/>
<feature type="compositionally biased region" description="Basic and acidic residues" evidence="5">
    <location>
        <begin position="92"/>
        <end position="102"/>
    </location>
</feature>
<dbReference type="PANTHER" id="PTHR31004">
    <property type="entry name" value="TRANSMEMBRANE PROTEIN 79"/>
    <property type="match status" value="1"/>
</dbReference>
<feature type="transmembrane region" description="Helical" evidence="6">
    <location>
        <begin position="342"/>
        <end position="359"/>
    </location>
</feature>
<dbReference type="Pfam" id="PF01124">
    <property type="entry name" value="MAPEG"/>
    <property type="match status" value="1"/>
</dbReference>
<reference evidence="7" key="2">
    <citation type="submission" date="2025-09" db="UniProtKB">
        <authorList>
            <consortium name="Ensembl"/>
        </authorList>
    </citation>
    <scope>IDENTIFICATION</scope>
</reference>
<reference evidence="7" key="1">
    <citation type="submission" date="2025-08" db="UniProtKB">
        <authorList>
            <consortium name="Ensembl"/>
        </authorList>
    </citation>
    <scope>IDENTIFICATION</scope>
</reference>
<keyword evidence="2 6" id="KW-0812">Transmembrane</keyword>
<dbReference type="PANTHER" id="PTHR31004:SF2">
    <property type="entry name" value="TRANSMEMBRANE PROTEIN 79A"/>
    <property type="match status" value="1"/>
</dbReference>
<feature type="compositionally biased region" description="Basic and acidic residues" evidence="5">
    <location>
        <begin position="118"/>
        <end position="158"/>
    </location>
</feature>
<feature type="region of interest" description="Disordered" evidence="5">
    <location>
        <begin position="33"/>
        <end position="181"/>
    </location>
</feature>
<name>A0A3Q3NI72_9LABR</name>
<keyword evidence="8" id="KW-1185">Reference proteome</keyword>
<dbReference type="InterPro" id="IPR001129">
    <property type="entry name" value="Membr-assoc_MAPEG"/>
</dbReference>
<dbReference type="GO" id="GO:0032588">
    <property type="term" value="C:trans-Golgi network membrane"/>
    <property type="evidence" value="ECO:0007669"/>
    <property type="project" value="TreeGrafter"/>
</dbReference>
<sequence>MSGQGGLSSDLPEEGALLPADLQIAGRKKLLENEIISEKREIDEEEDDLKHEEYEEEEEMTSSAHLEPTTLPWPGDKDKRPQTDDDDDDDDGKSGSEKRVSEPEEGDTGISRGSQDLSEEHSQSESGRKSKSKWRESMPEGERWRDDEIGVQRDDKGDGSLADDEHEEEEEEEDDTNWMPEKAALGFTPHVTIVRPSSKELPEESRLLIERDEKNEPQMDTDSAVQFQPEWTEEDDKYYLCEHLCSEKLRLALATAAAAILFPLLVWGGYALLPFDPPLLRSPPLRLVYTLRCSFFATIPLLLGVVVQGAARLRFSSLKPLYQNQLLNKEVAVHWHYVNESLALFLFFFLQLAVMATYISQDLVKLVPLLTIIFVFGRLIYWLCLSLGSTIRGLGFGLSFLPILVMLGANLYYICSSVGQGSVFDVAPPATAPPPSLRWWG</sequence>
<dbReference type="Ensembl" id="ENSLBET00000035660.1">
    <property type="protein sequence ID" value="ENSLBEP00000034180.1"/>
    <property type="gene ID" value="ENSLBEG00000025723.1"/>
</dbReference>
<dbReference type="GeneTree" id="ENSGT00390000002390"/>
<keyword evidence="3 6" id="KW-1133">Transmembrane helix</keyword>
<dbReference type="Proteomes" id="UP000261660">
    <property type="component" value="Unplaced"/>
</dbReference>
<dbReference type="SUPFAM" id="SSF161084">
    <property type="entry name" value="MAPEG domain-like"/>
    <property type="match status" value="1"/>
</dbReference>
<feature type="transmembrane region" description="Helical" evidence="6">
    <location>
        <begin position="394"/>
        <end position="414"/>
    </location>
</feature>
<dbReference type="Gene3D" id="1.20.120.550">
    <property type="entry name" value="Membrane associated eicosanoid/glutathione metabolism-like domain"/>
    <property type="match status" value="1"/>
</dbReference>
<dbReference type="InterPro" id="IPR023352">
    <property type="entry name" value="MAPEG-like_dom_sf"/>
</dbReference>
<evidence type="ECO:0000256" key="1">
    <source>
        <dbReference type="ARBA" id="ARBA00004370"/>
    </source>
</evidence>
<organism evidence="7 8">
    <name type="scientific">Labrus bergylta</name>
    <name type="common">ballan wrasse</name>
    <dbReference type="NCBI Taxonomy" id="56723"/>
    <lineage>
        <taxon>Eukaryota</taxon>
        <taxon>Metazoa</taxon>
        <taxon>Chordata</taxon>
        <taxon>Craniata</taxon>
        <taxon>Vertebrata</taxon>
        <taxon>Euteleostomi</taxon>
        <taxon>Actinopterygii</taxon>
        <taxon>Neopterygii</taxon>
        <taxon>Teleostei</taxon>
        <taxon>Neoteleostei</taxon>
        <taxon>Acanthomorphata</taxon>
        <taxon>Eupercaria</taxon>
        <taxon>Labriformes</taxon>
        <taxon>Labridae</taxon>
        <taxon>Labrus</taxon>
    </lineage>
</organism>
<keyword evidence="4 6" id="KW-0472">Membrane</keyword>
<evidence type="ECO:0000256" key="4">
    <source>
        <dbReference type="ARBA" id="ARBA00023136"/>
    </source>
</evidence>
<dbReference type="InParanoid" id="A0A3Q3NI72"/>
<evidence type="ECO:0000256" key="6">
    <source>
        <dbReference type="SAM" id="Phobius"/>
    </source>
</evidence>
<dbReference type="OrthoDB" id="8887147at2759"/>
<dbReference type="STRING" id="56723.ENSLBEP00000034180"/>